<proteinExistence type="predicted"/>
<name>A0A2P2M129_RHIMU</name>
<feature type="compositionally biased region" description="Basic and acidic residues" evidence="1">
    <location>
        <begin position="1"/>
        <end position="18"/>
    </location>
</feature>
<accession>A0A2P2M129</accession>
<evidence type="ECO:0000313" key="2">
    <source>
        <dbReference type="EMBL" id="MBX23898.1"/>
    </source>
</evidence>
<protein>
    <submittedName>
        <fullName evidence="2">Uncharacterized protein</fullName>
    </submittedName>
</protein>
<dbReference type="EMBL" id="GGEC01043414">
    <property type="protein sequence ID" value="MBX23898.1"/>
    <property type="molecule type" value="Transcribed_RNA"/>
</dbReference>
<organism evidence="2">
    <name type="scientific">Rhizophora mucronata</name>
    <name type="common">Asiatic mangrove</name>
    <dbReference type="NCBI Taxonomy" id="61149"/>
    <lineage>
        <taxon>Eukaryota</taxon>
        <taxon>Viridiplantae</taxon>
        <taxon>Streptophyta</taxon>
        <taxon>Embryophyta</taxon>
        <taxon>Tracheophyta</taxon>
        <taxon>Spermatophyta</taxon>
        <taxon>Magnoliopsida</taxon>
        <taxon>eudicotyledons</taxon>
        <taxon>Gunneridae</taxon>
        <taxon>Pentapetalae</taxon>
        <taxon>rosids</taxon>
        <taxon>fabids</taxon>
        <taxon>Malpighiales</taxon>
        <taxon>Rhizophoraceae</taxon>
        <taxon>Rhizophora</taxon>
    </lineage>
</organism>
<reference evidence="2" key="1">
    <citation type="submission" date="2018-02" db="EMBL/GenBank/DDBJ databases">
        <title>Rhizophora mucronata_Transcriptome.</title>
        <authorList>
            <person name="Meera S.P."/>
            <person name="Sreeshan A."/>
            <person name="Augustine A."/>
        </authorList>
    </citation>
    <scope>NUCLEOTIDE SEQUENCE</scope>
    <source>
        <tissue evidence="2">Leaf</tissue>
    </source>
</reference>
<sequence>MTQKGKWEILLKNTESRLSEPYPEEPSENPKQRASV</sequence>
<feature type="region of interest" description="Disordered" evidence="1">
    <location>
        <begin position="1"/>
        <end position="36"/>
    </location>
</feature>
<dbReference type="AlphaFoldDB" id="A0A2P2M129"/>
<evidence type="ECO:0000256" key="1">
    <source>
        <dbReference type="SAM" id="MobiDB-lite"/>
    </source>
</evidence>